<name>A0ABS7DID1_9GAMM</name>
<dbReference type="RefSeq" id="WP_219938270.1">
    <property type="nucleotide sequence ID" value="NZ_JAGFNY010000045.1"/>
</dbReference>
<accession>A0ABS7DID1</accession>
<feature type="domain" description="Transglutaminase-like" evidence="1">
    <location>
        <begin position="156"/>
        <end position="214"/>
    </location>
</feature>
<evidence type="ECO:0000259" key="1">
    <source>
        <dbReference type="SMART" id="SM00460"/>
    </source>
</evidence>
<protein>
    <submittedName>
        <fullName evidence="2">Transglutaminase family protein</fullName>
    </submittedName>
</protein>
<reference evidence="2 3" key="1">
    <citation type="submission" date="2021-03" db="EMBL/GenBank/DDBJ databases">
        <title>Succinivibrio sp. nov. isolated from feces of cow.</title>
        <authorList>
            <person name="Choi J.-Y."/>
        </authorList>
    </citation>
    <scope>NUCLEOTIDE SEQUENCE [LARGE SCALE GENOMIC DNA]</scope>
    <source>
        <strain evidence="2 3">AGMB01872</strain>
    </source>
</reference>
<dbReference type="Proteomes" id="UP000731465">
    <property type="component" value="Unassembled WGS sequence"/>
</dbReference>
<proteinExistence type="predicted"/>
<sequence length="258" mass="29220">MNSRDYIFSYTNMISADTAVSRHYLLFRCTPVSNDCQSVQSVNTKQIGFDFINSSFDSFGNSIMYGGTFNEHLSLYWSSEGIVRLTPYLIKNTEQSLVYAFNTQMTASDDAIIEFKETITHSRNVLDLAFCVMDKVHSSISYTQNVTDSRTKAYEAYALKKGVCQDYAHLMLCILREFNIPCRYVNGFIEGEGQTHAWVDVLVDGYWHGFDPTHNKKIEYGYISLAHGRDAADCSVSRGVFSSKSNNRMSAFVCVGRL</sequence>
<comment type="caution">
    <text evidence="2">The sequence shown here is derived from an EMBL/GenBank/DDBJ whole genome shotgun (WGS) entry which is preliminary data.</text>
</comment>
<keyword evidence="3" id="KW-1185">Reference proteome</keyword>
<organism evidence="2 3">
    <name type="scientific">Succinivibrio faecicola</name>
    <dbReference type="NCBI Taxonomy" id="2820300"/>
    <lineage>
        <taxon>Bacteria</taxon>
        <taxon>Pseudomonadati</taxon>
        <taxon>Pseudomonadota</taxon>
        <taxon>Gammaproteobacteria</taxon>
        <taxon>Aeromonadales</taxon>
        <taxon>Succinivibrionaceae</taxon>
        <taxon>Succinivibrio</taxon>
    </lineage>
</organism>
<evidence type="ECO:0000313" key="3">
    <source>
        <dbReference type="Proteomes" id="UP000731465"/>
    </source>
</evidence>
<dbReference type="PANTHER" id="PTHR33490:SF6">
    <property type="entry name" value="SLL1049 PROTEIN"/>
    <property type="match status" value="1"/>
</dbReference>
<dbReference type="EMBL" id="JAGFNY010000045">
    <property type="protein sequence ID" value="MBW7571046.1"/>
    <property type="molecule type" value="Genomic_DNA"/>
</dbReference>
<evidence type="ECO:0000313" key="2">
    <source>
        <dbReference type="EMBL" id="MBW7571046.1"/>
    </source>
</evidence>
<dbReference type="PANTHER" id="PTHR33490">
    <property type="entry name" value="BLR5614 PROTEIN-RELATED"/>
    <property type="match status" value="1"/>
</dbReference>
<dbReference type="Gene3D" id="3.10.620.30">
    <property type="match status" value="1"/>
</dbReference>
<gene>
    <name evidence="2" type="ORF">J5V48_09080</name>
</gene>
<dbReference type="SUPFAM" id="SSF54001">
    <property type="entry name" value="Cysteine proteinases"/>
    <property type="match status" value="1"/>
</dbReference>
<dbReference type="InterPro" id="IPR002931">
    <property type="entry name" value="Transglutaminase-like"/>
</dbReference>
<dbReference type="Pfam" id="PF01841">
    <property type="entry name" value="Transglut_core"/>
    <property type="match status" value="1"/>
</dbReference>
<dbReference type="SMART" id="SM00460">
    <property type="entry name" value="TGc"/>
    <property type="match status" value="1"/>
</dbReference>
<dbReference type="InterPro" id="IPR038765">
    <property type="entry name" value="Papain-like_cys_pep_sf"/>
</dbReference>